<comment type="caution">
    <text evidence="1">The sequence shown here is derived from an EMBL/GenBank/DDBJ whole genome shotgun (WGS) entry which is preliminary data.</text>
</comment>
<sequence length="224" mass="25167">MPVNLASSDITPTNQGKMEISGIASGDDRFAYFVTNETVTVFDMALKKFLEEFPIQVINSVNKVFTTIPNQFLIITEELKRSRTNLYVYKAETDLDKSVTVHKLPFGASFRGKYQLMHSEDLERIYILHSPGISIMTWPIYGQGEATTFKVGANVEIEEVIGGFVLNEKSFIFEKNKAGQYTSIFLKAQTVIGRGDCNDDSGTMSRFAEIKFFANTVSLNCKYS</sequence>
<dbReference type="Proteomes" id="UP000230233">
    <property type="component" value="Unassembled WGS sequence"/>
</dbReference>
<dbReference type="AlphaFoldDB" id="A0A2G5SDW3"/>
<reference evidence="2" key="1">
    <citation type="submission" date="2017-10" db="EMBL/GenBank/DDBJ databases">
        <title>Rapid genome shrinkage in a self-fertile nematode reveals novel sperm competition proteins.</title>
        <authorList>
            <person name="Yin D."/>
            <person name="Schwarz E.M."/>
            <person name="Thomas C.G."/>
            <person name="Felde R.L."/>
            <person name="Korf I.F."/>
            <person name="Cutter A.D."/>
            <person name="Schartner C.M."/>
            <person name="Ralston E.J."/>
            <person name="Meyer B.J."/>
            <person name="Haag E.S."/>
        </authorList>
    </citation>
    <scope>NUCLEOTIDE SEQUENCE [LARGE SCALE GENOMIC DNA]</scope>
    <source>
        <strain evidence="2">JU1422</strain>
    </source>
</reference>
<name>A0A2G5SDW3_9PELO</name>
<dbReference type="EMBL" id="PDUG01000015">
    <property type="protein sequence ID" value="PIC13122.1"/>
    <property type="molecule type" value="Genomic_DNA"/>
</dbReference>
<gene>
    <name evidence="1" type="ORF">B9Z55_027988</name>
</gene>
<evidence type="ECO:0000313" key="2">
    <source>
        <dbReference type="Proteomes" id="UP000230233"/>
    </source>
</evidence>
<accession>A0A2G5SDW3</accession>
<keyword evidence="2" id="KW-1185">Reference proteome</keyword>
<organism evidence="1 2">
    <name type="scientific">Caenorhabditis nigoni</name>
    <dbReference type="NCBI Taxonomy" id="1611254"/>
    <lineage>
        <taxon>Eukaryota</taxon>
        <taxon>Metazoa</taxon>
        <taxon>Ecdysozoa</taxon>
        <taxon>Nematoda</taxon>
        <taxon>Chromadorea</taxon>
        <taxon>Rhabditida</taxon>
        <taxon>Rhabditina</taxon>
        <taxon>Rhabditomorpha</taxon>
        <taxon>Rhabditoidea</taxon>
        <taxon>Rhabditidae</taxon>
        <taxon>Peloderinae</taxon>
        <taxon>Caenorhabditis</taxon>
    </lineage>
</organism>
<protein>
    <submittedName>
        <fullName evidence="1">Uncharacterized protein</fullName>
    </submittedName>
</protein>
<evidence type="ECO:0000313" key="1">
    <source>
        <dbReference type="EMBL" id="PIC13122.1"/>
    </source>
</evidence>
<proteinExistence type="predicted"/>